<feature type="transmembrane region" description="Helical" evidence="4">
    <location>
        <begin position="312"/>
        <end position="334"/>
    </location>
</feature>
<keyword evidence="7" id="KW-1185">Reference proteome</keyword>
<dbReference type="RefSeq" id="WP_354459944.1">
    <property type="nucleotide sequence ID" value="NZ_JBEWSZ010000001.1"/>
</dbReference>
<gene>
    <name evidence="6" type="ORF">ABVQ20_13245</name>
</gene>
<keyword evidence="1 4" id="KW-0812">Transmembrane</keyword>
<dbReference type="PANTHER" id="PTHR23527">
    <property type="entry name" value="BLL3282 PROTEIN"/>
    <property type="match status" value="1"/>
</dbReference>
<dbReference type="InterPro" id="IPR011701">
    <property type="entry name" value="MFS"/>
</dbReference>
<dbReference type="PROSITE" id="PS50850">
    <property type="entry name" value="MFS"/>
    <property type="match status" value="1"/>
</dbReference>
<feature type="transmembrane region" description="Helical" evidence="4">
    <location>
        <begin position="168"/>
        <end position="189"/>
    </location>
</feature>
<evidence type="ECO:0000256" key="1">
    <source>
        <dbReference type="ARBA" id="ARBA00022692"/>
    </source>
</evidence>
<dbReference type="InterPro" id="IPR020846">
    <property type="entry name" value="MFS_dom"/>
</dbReference>
<evidence type="ECO:0000256" key="2">
    <source>
        <dbReference type="ARBA" id="ARBA00022989"/>
    </source>
</evidence>
<organism evidence="6 7">
    <name type="scientific">Mesorhizobium shangrilense</name>
    <dbReference type="NCBI Taxonomy" id="460060"/>
    <lineage>
        <taxon>Bacteria</taxon>
        <taxon>Pseudomonadati</taxon>
        <taxon>Pseudomonadota</taxon>
        <taxon>Alphaproteobacteria</taxon>
        <taxon>Hyphomicrobiales</taxon>
        <taxon>Phyllobacteriaceae</taxon>
        <taxon>Mesorhizobium</taxon>
    </lineage>
</organism>
<proteinExistence type="predicted"/>
<feature type="transmembrane region" description="Helical" evidence="4">
    <location>
        <begin position="346"/>
        <end position="366"/>
    </location>
</feature>
<keyword evidence="2 4" id="KW-1133">Transmembrane helix</keyword>
<feature type="transmembrane region" description="Helical" evidence="4">
    <location>
        <begin position="195"/>
        <end position="217"/>
    </location>
</feature>
<feature type="transmembrane region" description="Helical" evidence="4">
    <location>
        <begin position="249"/>
        <end position="271"/>
    </location>
</feature>
<feature type="transmembrane region" description="Helical" evidence="4">
    <location>
        <begin position="127"/>
        <end position="147"/>
    </location>
</feature>
<evidence type="ECO:0000256" key="3">
    <source>
        <dbReference type="ARBA" id="ARBA00023136"/>
    </source>
</evidence>
<feature type="domain" description="Major facilitator superfamily (MFS) profile" evidence="5">
    <location>
        <begin position="35"/>
        <end position="435"/>
    </location>
</feature>
<feature type="transmembrane region" description="Helical" evidence="4">
    <location>
        <begin position="277"/>
        <end position="300"/>
    </location>
</feature>
<feature type="transmembrane region" description="Helical" evidence="4">
    <location>
        <begin position="378"/>
        <end position="400"/>
    </location>
</feature>
<dbReference type="Gene3D" id="1.20.1250.20">
    <property type="entry name" value="MFS general substrate transporter like domains"/>
    <property type="match status" value="2"/>
</dbReference>
<feature type="transmembrane region" description="Helical" evidence="4">
    <location>
        <begin position="35"/>
        <end position="53"/>
    </location>
</feature>
<evidence type="ECO:0000256" key="4">
    <source>
        <dbReference type="SAM" id="Phobius"/>
    </source>
</evidence>
<accession>A0ABV2DD82</accession>
<evidence type="ECO:0000313" key="7">
    <source>
        <dbReference type="Proteomes" id="UP001548832"/>
    </source>
</evidence>
<evidence type="ECO:0000313" key="6">
    <source>
        <dbReference type="EMBL" id="MET2827942.1"/>
    </source>
</evidence>
<feature type="transmembrane region" description="Helical" evidence="4">
    <location>
        <begin position="406"/>
        <end position="428"/>
    </location>
</feature>
<dbReference type="Proteomes" id="UP001548832">
    <property type="component" value="Unassembled WGS sequence"/>
</dbReference>
<name>A0ABV2DD82_9HYPH</name>
<comment type="caution">
    <text evidence="6">The sequence shown here is derived from an EMBL/GenBank/DDBJ whole genome shotgun (WGS) entry which is preliminary data.</text>
</comment>
<dbReference type="PANTHER" id="PTHR23527:SF1">
    <property type="entry name" value="BLL3282 PROTEIN"/>
    <property type="match status" value="1"/>
</dbReference>
<feature type="transmembrane region" description="Helical" evidence="4">
    <location>
        <begin position="100"/>
        <end position="121"/>
    </location>
</feature>
<dbReference type="InterPro" id="IPR036259">
    <property type="entry name" value="MFS_trans_sf"/>
</dbReference>
<feature type="transmembrane region" description="Helical" evidence="4">
    <location>
        <begin position="73"/>
        <end position="93"/>
    </location>
</feature>
<keyword evidence="3 4" id="KW-0472">Membrane</keyword>
<protein>
    <submittedName>
        <fullName evidence="6">MFS transporter</fullName>
    </submittedName>
</protein>
<dbReference type="InterPro" id="IPR052952">
    <property type="entry name" value="MFS-Transporter"/>
</dbReference>
<dbReference type="EMBL" id="JBEWSZ010000001">
    <property type="protein sequence ID" value="MET2827942.1"/>
    <property type="molecule type" value="Genomic_DNA"/>
</dbReference>
<dbReference type="SUPFAM" id="SSF103473">
    <property type="entry name" value="MFS general substrate transporter"/>
    <property type="match status" value="1"/>
</dbReference>
<sequence length="453" mass="46672">MSAITVSRCEDTPQPNGKIASLAPAAFGPGHRWKVLGIGVVANACFSATFSGVPSTAVFLRSGYHLGNGQLGLVLGLLGLGVALSELPWGLLTDRWGDRYVLLTGLAATAAWLGLMALLVVPSALHIPGVTLLAVAFLVTGLLGGSVNGSSGRAIMAWFHEGERGFAMSIRQTAVPLGGGLGALVLPSLASAHGFAAVFGLLALASAVSAFFAWLWLHQPPAQDGPHSNANMASPAGSKPLRNLDIWRIAMAIGLLCFPQVAVLTFAAVFLHDFGGMGTAVISASLAAVQVGAMIMRVWSGRFTDRHRNRRSFLRLCSALSAMAFAVLGLLVMASPAIPAPVLVPALVAALVVAGICVSSWHGVAYTELATLAGANHAGTALGLANSFVFVAFFLVPTAIPGLLILVSWTGVWLAAAACALVAWPIFLQPASLSSACPRSQNRGVAVEHGKLD</sequence>
<dbReference type="Pfam" id="PF07690">
    <property type="entry name" value="MFS_1"/>
    <property type="match status" value="1"/>
</dbReference>
<reference evidence="6 7" key="1">
    <citation type="submission" date="2024-06" db="EMBL/GenBank/DDBJ databases">
        <authorList>
            <person name="Kim D.-U."/>
        </authorList>
    </citation>
    <scope>NUCLEOTIDE SEQUENCE [LARGE SCALE GENOMIC DNA]</scope>
    <source>
        <strain evidence="6 7">KACC15460</strain>
    </source>
</reference>
<evidence type="ECO:0000259" key="5">
    <source>
        <dbReference type="PROSITE" id="PS50850"/>
    </source>
</evidence>